<gene>
    <name evidence="2" type="ORF">BXZ70DRAFT_928564</name>
</gene>
<proteinExistence type="inferred from homology"/>
<dbReference type="EMBL" id="JAEVFJ010000009">
    <property type="protein sequence ID" value="KAH8102435.1"/>
    <property type="molecule type" value="Genomic_DNA"/>
</dbReference>
<evidence type="ECO:0000313" key="3">
    <source>
        <dbReference type="Proteomes" id="UP000813824"/>
    </source>
</evidence>
<dbReference type="SUPFAM" id="SSF111038">
    <property type="entry name" value="YjbQ-like"/>
    <property type="match status" value="1"/>
</dbReference>
<dbReference type="PIRSF" id="PIRSF004681">
    <property type="entry name" value="UCP004681"/>
    <property type="match status" value="1"/>
</dbReference>
<reference evidence="2" key="1">
    <citation type="journal article" date="2021" name="New Phytol.">
        <title>Evolutionary innovations through gain and loss of genes in the ectomycorrhizal Boletales.</title>
        <authorList>
            <person name="Wu G."/>
            <person name="Miyauchi S."/>
            <person name="Morin E."/>
            <person name="Kuo A."/>
            <person name="Drula E."/>
            <person name="Varga T."/>
            <person name="Kohler A."/>
            <person name="Feng B."/>
            <person name="Cao Y."/>
            <person name="Lipzen A."/>
            <person name="Daum C."/>
            <person name="Hundley H."/>
            <person name="Pangilinan J."/>
            <person name="Johnson J."/>
            <person name="Barry K."/>
            <person name="LaButti K."/>
            <person name="Ng V."/>
            <person name="Ahrendt S."/>
            <person name="Min B."/>
            <person name="Choi I.G."/>
            <person name="Park H."/>
            <person name="Plett J.M."/>
            <person name="Magnuson J."/>
            <person name="Spatafora J.W."/>
            <person name="Nagy L.G."/>
            <person name="Henrissat B."/>
            <person name="Grigoriev I.V."/>
            <person name="Yang Z.L."/>
            <person name="Xu J."/>
            <person name="Martin F.M."/>
        </authorList>
    </citation>
    <scope>NUCLEOTIDE SEQUENCE</scope>
    <source>
        <strain evidence="2">KKN 215</strain>
    </source>
</reference>
<dbReference type="InterPro" id="IPR035917">
    <property type="entry name" value="YjbQ-like_sf"/>
</dbReference>
<dbReference type="PANTHER" id="PTHR30615">
    <property type="entry name" value="UNCHARACTERIZED PROTEIN YJBQ-RELATED"/>
    <property type="match status" value="1"/>
</dbReference>
<dbReference type="Pfam" id="PF01894">
    <property type="entry name" value="YjbQ"/>
    <property type="match status" value="1"/>
</dbReference>
<evidence type="ECO:0008006" key="4">
    <source>
        <dbReference type="Google" id="ProtNLM"/>
    </source>
</evidence>
<keyword evidence="3" id="KW-1185">Reference proteome</keyword>
<dbReference type="AlphaFoldDB" id="A0A8K0XRC5"/>
<protein>
    <recommendedName>
        <fullName evidence="4">Secondary thiamine-phosphate synthase enzyme</fullName>
    </recommendedName>
</protein>
<comment type="similarity">
    <text evidence="1">Belongs to the UPF0047 family.</text>
</comment>
<dbReference type="InterPro" id="IPR001602">
    <property type="entry name" value="UPF0047_YjbQ-like"/>
</dbReference>
<dbReference type="PANTHER" id="PTHR30615:SF8">
    <property type="entry name" value="UPF0047 PROTEIN C4A8.02C"/>
    <property type="match status" value="1"/>
</dbReference>
<sequence>MGWQKTFTLGRRAKGCHLVTEEILNHIEPGLRNVQVGMLFLFIQHTSAALTINENYDPDVRTDMNMALDKVVPESLNWLHTDEGPDDSVSHTKASLVGSTISMPITNGRLNLGTWQGIYLTEFRHLPHARRVVATIIS</sequence>
<evidence type="ECO:0000313" key="2">
    <source>
        <dbReference type="EMBL" id="KAH8102435.1"/>
    </source>
</evidence>
<dbReference type="Gene3D" id="2.60.120.460">
    <property type="entry name" value="YjbQ-like"/>
    <property type="match status" value="1"/>
</dbReference>
<accession>A0A8K0XRC5</accession>
<dbReference type="OrthoDB" id="10255963at2759"/>
<dbReference type="NCBIfam" id="TIGR00149">
    <property type="entry name" value="TIGR00149_YjbQ"/>
    <property type="match status" value="1"/>
</dbReference>
<comment type="caution">
    <text evidence="2">The sequence shown here is derived from an EMBL/GenBank/DDBJ whole genome shotgun (WGS) entry which is preliminary data.</text>
</comment>
<name>A0A8K0XRC5_9AGAR</name>
<evidence type="ECO:0000256" key="1">
    <source>
        <dbReference type="ARBA" id="ARBA00005534"/>
    </source>
</evidence>
<dbReference type="Proteomes" id="UP000813824">
    <property type="component" value="Unassembled WGS sequence"/>
</dbReference>
<organism evidence="2 3">
    <name type="scientific">Cristinia sonorae</name>
    <dbReference type="NCBI Taxonomy" id="1940300"/>
    <lineage>
        <taxon>Eukaryota</taxon>
        <taxon>Fungi</taxon>
        <taxon>Dikarya</taxon>
        <taxon>Basidiomycota</taxon>
        <taxon>Agaricomycotina</taxon>
        <taxon>Agaricomycetes</taxon>
        <taxon>Agaricomycetidae</taxon>
        <taxon>Agaricales</taxon>
        <taxon>Pleurotineae</taxon>
        <taxon>Stephanosporaceae</taxon>
        <taxon>Cristinia</taxon>
    </lineage>
</organism>